<gene>
    <name evidence="3" type="ORF">CUJ86_06770</name>
</gene>
<dbReference type="Proteomes" id="UP000292580">
    <property type="component" value="Unassembled WGS sequence"/>
</dbReference>
<dbReference type="AlphaFoldDB" id="A0A483CYV5"/>
<dbReference type="PROSITE" id="PS50943">
    <property type="entry name" value="HTH_CROC1"/>
    <property type="match status" value="1"/>
</dbReference>
<dbReference type="NCBIfam" id="TIGR00229">
    <property type="entry name" value="sensory_box"/>
    <property type="match status" value="2"/>
</dbReference>
<protein>
    <submittedName>
        <fullName evidence="3">Histidine kinase</fullName>
    </submittedName>
</protein>
<dbReference type="Gene3D" id="1.10.10.10">
    <property type="entry name" value="Winged helix-like DNA-binding domain superfamily/Winged helix DNA-binding domain"/>
    <property type="match status" value="1"/>
</dbReference>
<dbReference type="GO" id="GO:0016301">
    <property type="term" value="F:kinase activity"/>
    <property type="evidence" value="ECO:0007669"/>
    <property type="project" value="UniProtKB-KW"/>
</dbReference>
<dbReference type="SMART" id="SM00091">
    <property type="entry name" value="PAS"/>
    <property type="match status" value="2"/>
</dbReference>
<evidence type="ECO:0000259" key="2">
    <source>
        <dbReference type="PROSITE" id="PS50943"/>
    </source>
</evidence>
<dbReference type="InterPro" id="IPR001387">
    <property type="entry name" value="Cro/C1-type_HTH"/>
</dbReference>
<keyword evidence="3" id="KW-0418">Kinase</keyword>
<dbReference type="InterPro" id="IPR052155">
    <property type="entry name" value="Biofilm_reg_signaling"/>
</dbReference>
<dbReference type="Pfam" id="PF13188">
    <property type="entry name" value="PAS_8"/>
    <property type="match status" value="1"/>
</dbReference>
<dbReference type="PANTHER" id="PTHR44757:SF2">
    <property type="entry name" value="BIOFILM ARCHITECTURE MAINTENANCE PROTEIN MBAA"/>
    <property type="match status" value="1"/>
</dbReference>
<feature type="domain" description="HTH cro/C1-type" evidence="2">
    <location>
        <begin position="20"/>
        <end position="40"/>
    </location>
</feature>
<sequence>MEEEHDTPTRILRALRFRPKGMTITEVAKRIGVTRNSVSKHLEIMQIAGKVDVRNVGNAKLYSLAQRVPMSAFLCFTKNLILILDSAGRIVQVNDRCQQALRRSKDDLLGLTLEEAALPVVSTPEAIAVVEGLEREQVITDLRYRSNGTDLFYQMQAIPTTFDDGEKGCTLVLEDITEQKRYVRNMEFLARTAMELVDLPAEADIYEYIAEQVHELVPEARVMVTSFDEVNRQMILRSIKDNTFRENVKKIAGKDLVGTVFPITELLFSAPFHYTPETFFPLREFFLNQKPGKNQVTFYDICAGVIPKEICDIGVHTLNLGKMYGIGLVWQDQVFGIASIFFTPQEELNDRKAFESFIRQASIAIARRQTEERLRRSEHRFREVIDSSPSAAALIDADGRYTFLNRQFTDLFGYTLSDIPAGREWFKKAFRDEHARKEAIAAWKSDLAEVGRGEMRPRTFAVRCKSGGEKAILFRPVELCDGTHYVTYEDVTEERRAYQMLVDEIAELRRQLVARPAP</sequence>
<reference evidence="3 4" key="1">
    <citation type="submission" date="2017-11" db="EMBL/GenBank/DDBJ databases">
        <title>Isolation and Characterization of Methanofollis Species from Methane Seep Offshore SW Taiwan.</title>
        <authorList>
            <person name="Teng N.-H."/>
            <person name="Lai M.-C."/>
            <person name="Chen S.-C."/>
        </authorList>
    </citation>
    <scope>NUCLEOTIDE SEQUENCE [LARGE SCALE GENOMIC DNA]</scope>
    <source>
        <strain evidence="3 4">FWC-SCC2</strain>
    </source>
</reference>
<keyword evidence="4" id="KW-1185">Reference proteome</keyword>
<dbReference type="PANTHER" id="PTHR44757">
    <property type="entry name" value="DIGUANYLATE CYCLASE DGCP"/>
    <property type="match status" value="1"/>
</dbReference>
<organism evidence="3 4">
    <name type="scientific">Methanofollis fontis</name>
    <dbReference type="NCBI Taxonomy" id="2052832"/>
    <lineage>
        <taxon>Archaea</taxon>
        <taxon>Methanobacteriati</taxon>
        <taxon>Methanobacteriota</taxon>
        <taxon>Stenosarchaea group</taxon>
        <taxon>Methanomicrobia</taxon>
        <taxon>Methanomicrobiales</taxon>
        <taxon>Methanomicrobiaceae</taxon>
        <taxon>Methanofollis</taxon>
    </lineage>
</organism>
<dbReference type="InterPro" id="IPR036388">
    <property type="entry name" value="WH-like_DNA-bd_sf"/>
</dbReference>
<dbReference type="Pfam" id="PF08448">
    <property type="entry name" value="PAS_4"/>
    <property type="match status" value="1"/>
</dbReference>
<dbReference type="SUPFAM" id="SSF46785">
    <property type="entry name" value="Winged helix' DNA-binding domain"/>
    <property type="match status" value="1"/>
</dbReference>
<feature type="domain" description="PAS" evidence="1">
    <location>
        <begin position="377"/>
        <end position="419"/>
    </location>
</feature>
<keyword evidence="3" id="KW-0808">Transferase</keyword>
<dbReference type="Pfam" id="PF12840">
    <property type="entry name" value="HTH_20"/>
    <property type="match status" value="1"/>
</dbReference>
<dbReference type="Gene3D" id="3.30.450.20">
    <property type="entry name" value="PAS domain"/>
    <property type="match status" value="2"/>
</dbReference>
<dbReference type="InterPro" id="IPR011991">
    <property type="entry name" value="ArsR-like_HTH"/>
</dbReference>
<dbReference type="InterPro" id="IPR000014">
    <property type="entry name" value="PAS"/>
</dbReference>
<evidence type="ECO:0000313" key="3">
    <source>
        <dbReference type="EMBL" id="TAJ44976.1"/>
    </source>
</evidence>
<dbReference type="InterPro" id="IPR035965">
    <property type="entry name" value="PAS-like_dom_sf"/>
</dbReference>
<evidence type="ECO:0000313" key="4">
    <source>
        <dbReference type="Proteomes" id="UP000292580"/>
    </source>
</evidence>
<dbReference type="InterPro" id="IPR036390">
    <property type="entry name" value="WH_DNA-bd_sf"/>
</dbReference>
<dbReference type="CDD" id="cd00090">
    <property type="entry name" value="HTH_ARSR"/>
    <property type="match status" value="1"/>
</dbReference>
<proteinExistence type="predicted"/>
<dbReference type="OrthoDB" id="8127at2157"/>
<name>A0A483CYV5_9EURY</name>
<dbReference type="PROSITE" id="PS50112">
    <property type="entry name" value="PAS"/>
    <property type="match status" value="1"/>
</dbReference>
<evidence type="ECO:0000259" key="1">
    <source>
        <dbReference type="PROSITE" id="PS50112"/>
    </source>
</evidence>
<dbReference type="EMBL" id="PGCL01000002">
    <property type="protein sequence ID" value="TAJ44976.1"/>
    <property type="molecule type" value="Genomic_DNA"/>
</dbReference>
<comment type="caution">
    <text evidence="3">The sequence shown here is derived from an EMBL/GenBank/DDBJ whole genome shotgun (WGS) entry which is preliminary data.</text>
</comment>
<accession>A0A483CYV5</accession>
<dbReference type="CDD" id="cd00130">
    <property type="entry name" value="PAS"/>
    <property type="match status" value="1"/>
</dbReference>
<dbReference type="RefSeq" id="WP_130646790.1">
    <property type="nucleotide sequence ID" value="NZ_PGCL01000002.1"/>
</dbReference>
<dbReference type="SUPFAM" id="SSF55785">
    <property type="entry name" value="PYP-like sensor domain (PAS domain)"/>
    <property type="match status" value="2"/>
</dbReference>
<dbReference type="InterPro" id="IPR013656">
    <property type="entry name" value="PAS_4"/>
</dbReference>